<dbReference type="EMBL" id="JANJYI010000008">
    <property type="protein sequence ID" value="KAK2639921.1"/>
    <property type="molecule type" value="Genomic_DNA"/>
</dbReference>
<name>A0AAD9TQB2_9ROSI</name>
<comment type="caution">
    <text evidence="2">The sequence shown here is derived from an EMBL/GenBank/DDBJ whole genome shotgun (WGS) entry which is preliminary data.</text>
</comment>
<protein>
    <submittedName>
        <fullName evidence="2">Uncharacterized protein</fullName>
    </submittedName>
</protein>
<gene>
    <name evidence="2" type="ORF">Ddye_027716</name>
</gene>
<reference evidence="2" key="1">
    <citation type="journal article" date="2023" name="Plant J.">
        <title>Genome sequences and population genomics provide insights into the demographic history, inbreeding, and mutation load of two 'living fossil' tree species of Dipteronia.</title>
        <authorList>
            <person name="Feng Y."/>
            <person name="Comes H.P."/>
            <person name="Chen J."/>
            <person name="Zhu S."/>
            <person name="Lu R."/>
            <person name="Zhang X."/>
            <person name="Li P."/>
            <person name="Qiu J."/>
            <person name="Olsen K.M."/>
            <person name="Qiu Y."/>
        </authorList>
    </citation>
    <scope>NUCLEOTIDE SEQUENCE</scope>
    <source>
        <strain evidence="2">KIB01</strain>
    </source>
</reference>
<feature type="region of interest" description="Disordered" evidence="1">
    <location>
        <begin position="49"/>
        <end position="89"/>
    </location>
</feature>
<accession>A0AAD9TQB2</accession>
<feature type="compositionally biased region" description="Polar residues" evidence="1">
    <location>
        <begin position="62"/>
        <end position="72"/>
    </location>
</feature>
<evidence type="ECO:0000256" key="1">
    <source>
        <dbReference type="SAM" id="MobiDB-lite"/>
    </source>
</evidence>
<sequence>MFFSTTEAKMTCGLKVDTNDPEWYKSLSKILRKIKGASYTINAEDGMTYITGRADPNKTNKEPTQPNRNHPANRTNTNTTKKIQKTEHP</sequence>
<proteinExistence type="predicted"/>
<dbReference type="Proteomes" id="UP001280121">
    <property type="component" value="Unassembled WGS sequence"/>
</dbReference>
<evidence type="ECO:0000313" key="2">
    <source>
        <dbReference type="EMBL" id="KAK2639921.1"/>
    </source>
</evidence>
<dbReference type="AlphaFoldDB" id="A0AAD9TQB2"/>
<evidence type="ECO:0000313" key="3">
    <source>
        <dbReference type="Proteomes" id="UP001280121"/>
    </source>
</evidence>
<organism evidence="2 3">
    <name type="scientific">Dipteronia dyeriana</name>
    <dbReference type="NCBI Taxonomy" id="168575"/>
    <lineage>
        <taxon>Eukaryota</taxon>
        <taxon>Viridiplantae</taxon>
        <taxon>Streptophyta</taxon>
        <taxon>Embryophyta</taxon>
        <taxon>Tracheophyta</taxon>
        <taxon>Spermatophyta</taxon>
        <taxon>Magnoliopsida</taxon>
        <taxon>eudicotyledons</taxon>
        <taxon>Gunneridae</taxon>
        <taxon>Pentapetalae</taxon>
        <taxon>rosids</taxon>
        <taxon>malvids</taxon>
        <taxon>Sapindales</taxon>
        <taxon>Sapindaceae</taxon>
        <taxon>Hippocastanoideae</taxon>
        <taxon>Acereae</taxon>
        <taxon>Dipteronia</taxon>
    </lineage>
</organism>
<keyword evidence="3" id="KW-1185">Reference proteome</keyword>